<evidence type="ECO:0000313" key="1">
    <source>
        <dbReference type="EMBL" id="WCG23669.1"/>
    </source>
</evidence>
<sequence>MKQITIRGKKTYDDLGLLLAPDSSIGEAKVKTYLVDIPHGNGTLDLSEAITGEVSFEDREISFKLLLTADVSTWNIKERQLKNLFHGKRCEIIMPQYEGYYFIGRVSVGAIEQDNSVAYVPFKAIVEPFALKMNKTIASHTVPSGGVLNLVLNNERMTTMPTFTTSANVKITFGGKSHLYTAGTFQSTGILLREGDNPIKIEAVAGTTINIIYQEGAL</sequence>
<dbReference type="Proteomes" id="UP001179600">
    <property type="component" value="Plasmid pK204-1-A"/>
</dbReference>
<name>A0AAE9XQJ8_9ENTE</name>
<accession>A0AAE9XQJ8</accession>
<organism evidence="1 2">
    <name type="scientific">Vagococcus lutrae</name>
    <dbReference type="NCBI Taxonomy" id="81947"/>
    <lineage>
        <taxon>Bacteria</taxon>
        <taxon>Bacillati</taxon>
        <taxon>Bacillota</taxon>
        <taxon>Bacilli</taxon>
        <taxon>Lactobacillales</taxon>
        <taxon>Enterococcaceae</taxon>
        <taxon>Vagococcus</taxon>
    </lineage>
</organism>
<proteinExistence type="predicted"/>
<reference evidence="1" key="1">
    <citation type="submission" date="2023-01" db="EMBL/GenBank/DDBJ databases">
        <title>Oxazolidinone resistance genes in florfenicol resistant enterococci from beef cattle and veal calves at slaughter.</title>
        <authorList>
            <person name="Biggel M."/>
        </authorList>
    </citation>
    <scope>NUCLEOTIDE SEQUENCE</scope>
    <source>
        <strain evidence="1">K204-1</strain>
        <plasmid evidence="1">pK204-1-A</plasmid>
    </source>
</reference>
<gene>
    <name evidence="1" type="ORF">PML95_10100</name>
</gene>
<evidence type="ECO:0000313" key="2">
    <source>
        <dbReference type="Proteomes" id="UP001179600"/>
    </source>
</evidence>
<dbReference type="AlphaFoldDB" id="A0AAE9XQJ8"/>
<dbReference type="RefSeq" id="WP_248852118.1">
    <property type="nucleotide sequence ID" value="NZ_CP097044.1"/>
</dbReference>
<protein>
    <recommendedName>
        <fullName evidence="3">Phage tail protein</fullName>
    </recommendedName>
</protein>
<evidence type="ECO:0008006" key="3">
    <source>
        <dbReference type="Google" id="ProtNLM"/>
    </source>
</evidence>
<dbReference type="EMBL" id="CP116508">
    <property type="protein sequence ID" value="WCG23669.1"/>
    <property type="molecule type" value="Genomic_DNA"/>
</dbReference>
<geneLocation type="plasmid" evidence="1 2">
    <name>pK204-1-A</name>
</geneLocation>
<keyword evidence="1" id="KW-0614">Plasmid</keyword>